<proteinExistence type="inferred from homology"/>
<dbReference type="EMBL" id="JARGEI010000016">
    <property type="protein sequence ID" value="KAJ8718047.1"/>
    <property type="molecule type" value="Genomic_DNA"/>
</dbReference>
<evidence type="ECO:0000256" key="10">
    <source>
        <dbReference type="ARBA" id="ARBA00042518"/>
    </source>
</evidence>
<dbReference type="GO" id="GO:0070404">
    <property type="term" value="F:NADH binding"/>
    <property type="evidence" value="ECO:0007669"/>
    <property type="project" value="TreeGrafter"/>
</dbReference>
<evidence type="ECO:0000256" key="6">
    <source>
        <dbReference type="ARBA" id="ARBA00037099"/>
    </source>
</evidence>
<dbReference type="InterPro" id="IPR036291">
    <property type="entry name" value="NAD(P)-bd_dom_sf"/>
</dbReference>
<evidence type="ECO:0000256" key="9">
    <source>
        <dbReference type="ARBA" id="ARBA00041348"/>
    </source>
</evidence>
<evidence type="ECO:0000256" key="4">
    <source>
        <dbReference type="ARBA" id="ARBA00023002"/>
    </source>
</evidence>
<keyword evidence="14" id="KW-1185">Reference proteome</keyword>
<evidence type="ECO:0000256" key="1">
    <source>
        <dbReference type="ARBA" id="ARBA00006484"/>
    </source>
</evidence>
<dbReference type="GO" id="GO:0004155">
    <property type="term" value="F:6,7-dihydropteridine reductase activity"/>
    <property type="evidence" value="ECO:0007669"/>
    <property type="project" value="UniProtKB-EC"/>
</dbReference>
<dbReference type="GO" id="GO:0005737">
    <property type="term" value="C:cytoplasm"/>
    <property type="evidence" value="ECO:0007669"/>
    <property type="project" value="TreeGrafter"/>
</dbReference>
<comment type="catalytic activity">
    <reaction evidence="12">
        <text>5,6,7,8-tetrahydropteridine + NAD(+) = 6,7-dihydropteridine + NADH + H(+)</text>
        <dbReference type="Rhea" id="RHEA:17869"/>
        <dbReference type="ChEBI" id="CHEBI:15378"/>
        <dbReference type="ChEBI" id="CHEBI:28889"/>
        <dbReference type="ChEBI" id="CHEBI:30156"/>
        <dbReference type="ChEBI" id="CHEBI:57540"/>
        <dbReference type="ChEBI" id="CHEBI:57945"/>
        <dbReference type="EC" id="1.5.1.34"/>
    </reaction>
    <physiologicalReaction direction="right-to-left" evidence="12">
        <dbReference type="Rhea" id="RHEA:17871"/>
    </physiologicalReaction>
</comment>
<dbReference type="GO" id="GO:0006729">
    <property type="term" value="P:tetrahydrobiopterin biosynthetic process"/>
    <property type="evidence" value="ECO:0007669"/>
    <property type="project" value="UniProtKB-KW"/>
</dbReference>
<comment type="caution">
    <text evidence="13">The sequence shown here is derived from an EMBL/GenBank/DDBJ whole genome shotgun (WGS) entry which is preliminary data.</text>
</comment>
<dbReference type="Proteomes" id="UP001231518">
    <property type="component" value="Chromosome 18"/>
</dbReference>
<dbReference type="SUPFAM" id="SSF51735">
    <property type="entry name" value="NAD(P)-binding Rossmann-fold domains"/>
    <property type="match status" value="1"/>
</dbReference>
<dbReference type="GO" id="GO:0070402">
    <property type="term" value="F:NADPH binding"/>
    <property type="evidence" value="ECO:0007669"/>
    <property type="project" value="TreeGrafter"/>
</dbReference>
<comment type="catalytic activity">
    <reaction evidence="11">
        <text>5,6,7,8-tetrahydropteridine + NADP(+) = 6,7-dihydropteridine + NADPH + H(+)</text>
        <dbReference type="Rhea" id="RHEA:17865"/>
        <dbReference type="ChEBI" id="CHEBI:15378"/>
        <dbReference type="ChEBI" id="CHEBI:28889"/>
        <dbReference type="ChEBI" id="CHEBI:30156"/>
        <dbReference type="ChEBI" id="CHEBI:57783"/>
        <dbReference type="ChEBI" id="CHEBI:58349"/>
        <dbReference type="EC" id="1.5.1.34"/>
    </reaction>
    <physiologicalReaction direction="right-to-left" evidence="11">
        <dbReference type="Rhea" id="RHEA:17867"/>
    </physiologicalReaction>
</comment>
<dbReference type="InterPro" id="IPR002347">
    <property type="entry name" value="SDR_fam"/>
</dbReference>
<evidence type="ECO:0000256" key="3">
    <source>
        <dbReference type="ARBA" id="ARBA00022857"/>
    </source>
</evidence>
<evidence type="ECO:0000256" key="2">
    <source>
        <dbReference type="ARBA" id="ARBA00011738"/>
    </source>
</evidence>
<comment type="function">
    <text evidence="6">Catalyzes the conversion of quinonoid dihydrobiopterin into tetrahydrobiopterin.</text>
</comment>
<dbReference type="PANTHER" id="PTHR15104:SF0">
    <property type="entry name" value="DIHYDROPTERIDINE REDUCTASE"/>
    <property type="match status" value="1"/>
</dbReference>
<accession>A0AAD7YJB3</accession>
<evidence type="ECO:0000313" key="13">
    <source>
        <dbReference type="EMBL" id="KAJ8718047.1"/>
    </source>
</evidence>
<dbReference type="Gene3D" id="3.40.50.720">
    <property type="entry name" value="NAD(P)-binding Rossmann-like Domain"/>
    <property type="match status" value="1"/>
</dbReference>
<organism evidence="13 14">
    <name type="scientific">Mythimna separata</name>
    <name type="common">Oriental armyworm</name>
    <name type="synonym">Pseudaletia separata</name>
    <dbReference type="NCBI Taxonomy" id="271217"/>
    <lineage>
        <taxon>Eukaryota</taxon>
        <taxon>Metazoa</taxon>
        <taxon>Ecdysozoa</taxon>
        <taxon>Arthropoda</taxon>
        <taxon>Hexapoda</taxon>
        <taxon>Insecta</taxon>
        <taxon>Pterygota</taxon>
        <taxon>Neoptera</taxon>
        <taxon>Endopterygota</taxon>
        <taxon>Lepidoptera</taxon>
        <taxon>Glossata</taxon>
        <taxon>Ditrysia</taxon>
        <taxon>Noctuoidea</taxon>
        <taxon>Noctuidae</taxon>
        <taxon>Noctuinae</taxon>
        <taxon>Hadenini</taxon>
        <taxon>Mythimna</taxon>
    </lineage>
</organism>
<dbReference type="PANTHER" id="PTHR15104">
    <property type="entry name" value="DIHYDROPTERIDINE REDUCTASE"/>
    <property type="match status" value="1"/>
</dbReference>
<dbReference type="EC" id="1.5.1.34" evidence="7"/>
<dbReference type="FunFam" id="3.40.50.720:FF:000157">
    <property type="entry name" value="Quinoid dihydropteridine reductase"/>
    <property type="match status" value="1"/>
</dbReference>
<dbReference type="AlphaFoldDB" id="A0AAD7YJB3"/>
<evidence type="ECO:0000256" key="8">
    <source>
        <dbReference type="ARBA" id="ARBA00039520"/>
    </source>
</evidence>
<comment type="similarity">
    <text evidence="1">Belongs to the short-chain dehydrogenases/reductases (SDR) family.</text>
</comment>
<keyword evidence="5" id="KW-0783">Tetrahydrobiopterin biosynthesis</keyword>
<gene>
    <name evidence="13" type="ORF">PYW07_005977</name>
</gene>
<dbReference type="CDD" id="cd05334">
    <property type="entry name" value="DHPR_SDR_c_like"/>
    <property type="match status" value="1"/>
</dbReference>
<sequence>MATLKKIAVYGGRGALGSACVNHFKNANWWVINVDLKHNDNADYNITLPETSSWVEQEEHAMHQIDGALMGEKLNAVVCVAGGWASGNAAHSLSKTADRMWRQCVWSPTIAASIAAKFMAPSGLLALTGAQIALDKTPTMIGYGMAKAAVHHLTTSLGAEGSGLPRNSVTVAILPAVLDTEDNRKRMSKCDFSSWTPPTFVAQLLEKWILHEEERPPNGCLVELITKNNVTDVMLPALEDMGTYDPGQ</sequence>
<dbReference type="GO" id="GO:0006559">
    <property type="term" value="P:L-phenylalanine catabolic process"/>
    <property type="evidence" value="ECO:0007669"/>
    <property type="project" value="TreeGrafter"/>
</dbReference>
<evidence type="ECO:0000256" key="12">
    <source>
        <dbReference type="ARBA" id="ARBA00047536"/>
    </source>
</evidence>
<name>A0AAD7YJB3_MYTSE</name>
<evidence type="ECO:0000313" key="14">
    <source>
        <dbReference type="Proteomes" id="UP001231518"/>
    </source>
</evidence>
<keyword evidence="4" id="KW-0560">Oxidoreductase</keyword>
<evidence type="ECO:0000256" key="7">
    <source>
        <dbReference type="ARBA" id="ARBA00039153"/>
    </source>
</evidence>
<dbReference type="Pfam" id="PF00106">
    <property type="entry name" value="adh_short"/>
    <property type="match status" value="1"/>
</dbReference>
<dbReference type="PROSITE" id="PS00061">
    <property type="entry name" value="ADH_SHORT"/>
    <property type="match status" value="1"/>
</dbReference>
<evidence type="ECO:0000256" key="11">
    <source>
        <dbReference type="ARBA" id="ARBA00047429"/>
    </source>
</evidence>
<evidence type="ECO:0000256" key="5">
    <source>
        <dbReference type="ARBA" id="ARBA00023007"/>
    </source>
</evidence>
<keyword evidence="3" id="KW-0521">NADP</keyword>
<comment type="subunit">
    <text evidence="2">Homodimer.</text>
</comment>
<dbReference type="InterPro" id="IPR020904">
    <property type="entry name" value="Sc_DH/Rdtase_CS"/>
</dbReference>
<protein>
    <recommendedName>
        <fullName evidence="8">Dihydropteridine reductase</fullName>
        <ecNumber evidence="7">1.5.1.34</ecNumber>
    </recommendedName>
    <alternativeName>
        <fullName evidence="10">HDHPR</fullName>
    </alternativeName>
    <alternativeName>
        <fullName evidence="9">Quinoid dihydropteridine reductase</fullName>
    </alternativeName>
</protein>
<reference evidence="13" key="1">
    <citation type="submission" date="2023-03" db="EMBL/GenBank/DDBJ databases">
        <title>Chromosome-level genomes of two armyworms, Mythimna separata and Mythimna loreyi, provide insights into the biosynthesis and reception of sex pheromones.</title>
        <authorList>
            <person name="Zhao H."/>
        </authorList>
    </citation>
    <scope>NUCLEOTIDE SEQUENCE</scope>
    <source>
        <strain evidence="13">BeijingLab</strain>
        <tissue evidence="13">Pupa</tissue>
    </source>
</reference>